<dbReference type="EC" id="3.4.21.-" evidence="6"/>
<dbReference type="PANTHER" id="PTHR43019:SF23">
    <property type="entry name" value="PROTEASE DO-LIKE 5, CHLOROPLASTIC"/>
    <property type="match status" value="1"/>
</dbReference>
<dbReference type="PANTHER" id="PTHR43019">
    <property type="entry name" value="SERINE ENDOPROTEASE DEGS"/>
    <property type="match status" value="1"/>
</dbReference>
<feature type="transmembrane region" description="Helical" evidence="5">
    <location>
        <begin position="62"/>
        <end position="85"/>
    </location>
</feature>
<feature type="transmembrane region" description="Helical" evidence="5">
    <location>
        <begin position="105"/>
        <end position="133"/>
    </location>
</feature>
<accession>A0ABU9X1G6</accession>
<keyword evidence="7" id="KW-1185">Reference proteome</keyword>
<keyword evidence="4 5" id="KW-0472">Membrane</keyword>
<dbReference type="GO" id="GO:0006508">
    <property type="term" value="P:proteolysis"/>
    <property type="evidence" value="ECO:0007669"/>
    <property type="project" value="UniProtKB-KW"/>
</dbReference>
<dbReference type="InterPro" id="IPR009003">
    <property type="entry name" value="Peptidase_S1_PA"/>
</dbReference>
<dbReference type="EMBL" id="JBDFRB010000011">
    <property type="protein sequence ID" value="MEN2745296.1"/>
    <property type="molecule type" value="Genomic_DNA"/>
</dbReference>
<keyword evidence="3 5" id="KW-1133">Transmembrane helix</keyword>
<evidence type="ECO:0000256" key="4">
    <source>
        <dbReference type="ARBA" id="ARBA00023136"/>
    </source>
</evidence>
<dbReference type="PRINTS" id="PR00834">
    <property type="entry name" value="PROTEASES2C"/>
</dbReference>
<dbReference type="GO" id="GO:0008233">
    <property type="term" value="F:peptidase activity"/>
    <property type="evidence" value="ECO:0007669"/>
    <property type="project" value="UniProtKB-KW"/>
</dbReference>
<comment type="caution">
    <text evidence="6">The sequence shown here is derived from an EMBL/GenBank/DDBJ whole genome shotgun (WGS) entry which is preliminary data.</text>
</comment>
<dbReference type="NCBIfam" id="NF033740">
    <property type="entry name" value="MarP_fam_protase"/>
    <property type="match status" value="1"/>
</dbReference>
<dbReference type="Proteomes" id="UP001422074">
    <property type="component" value="Unassembled WGS sequence"/>
</dbReference>
<feature type="transmembrane region" description="Helical" evidence="5">
    <location>
        <begin position="6"/>
        <end position="22"/>
    </location>
</feature>
<dbReference type="InterPro" id="IPR043504">
    <property type="entry name" value="Peptidase_S1_PA_chymotrypsin"/>
</dbReference>
<dbReference type="InterPro" id="IPR003825">
    <property type="entry name" value="Colicin-V_CvpA"/>
</dbReference>
<gene>
    <name evidence="6" type="ORF">ABCQ75_12230</name>
</gene>
<keyword evidence="6" id="KW-0378">Hydrolase</keyword>
<name>A0ABU9X1G6_9MICC</name>
<protein>
    <submittedName>
        <fullName evidence="6">MarP family serine protease</fullName>
        <ecNumber evidence="6">3.4.21.-</ecNumber>
    </submittedName>
</protein>
<evidence type="ECO:0000256" key="2">
    <source>
        <dbReference type="ARBA" id="ARBA00022692"/>
    </source>
</evidence>
<dbReference type="RefSeq" id="WP_345885651.1">
    <property type="nucleotide sequence ID" value="NZ_JBDFRB010000011.1"/>
</dbReference>
<evidence type="ECO:0000313" key="6">
    <source>
        <dbReference type="EMBL" id="MEN2745296.1"/>
    </source>
</evidence>
<sequence length="398" mass="40355">MVLFGVTFLDVVLVLVLIGYLANGARAGFVVSLGGILGFLAGGAVAFFAVPLVSQALADSGWRAAGVVITAVLLMAVGNGAGSALGHRVRRGIRSKGAGGVDRVLGGLVSLIATALIISMTAFTVSSIGIPWVSQQIAGSKVIRAIDDLTPGPVKEQAAALRAFVFADGLPKVIEGIGGPAEPVPVPDAAADTPELRAAAQSVLRITGTAYQCGQNQTGSGFVVAPDRVMTNAHVVAGVAEPVVELQDGGGARTGRVVYFDAAQDIAVIAVEGLQVPQLPLTRTSPAGTAAAFAGYPLGGPFQMRPAVIQGTTTVLAPDIYGGNEEAKRVYQLSGNVQQGNSGGPLLTKEGRITGAIFAKSESTAGVGYAITMEEIAPVVERAPSLAQPVQPGVCTRK</sequence>
<reference evidence="6 7" key="1">
    <citation type="submission" date="2024-05" db="EMBL/GenBank/DDBJ databases">
        <title>Sinomonas sp. nov., isolated from a waste landfill.</title>
        <authorList>
            <person name="Zhao Y."/>
        </authorList>
    </citation>
    <scope>NUCLEOTIDE SEQUENCE [LARGE SCALE GENOMIC DNA]</scope>
    <source>
        <strain evidence="6 7">CCTCC AB2014300</strain>
    </source>
</reference>
<evidence type="ECO:0000256" key="5">
    <source>
        <dbReference type="SAM" id="Phobius"/>
    </source>
</evidence>
<dbReference type="InterPro" id="IPR047680">
    <property type="entry name" value="MarP-like"/>
</dbReference>
<dbReference type="InterPro" id="IPR001940">
    <property type="entry name" value="Peptidase_S1C"/>
</dbReference>
<keyword evidence="6" id="KW-0645">Protease</keyword>
<dbReference type="Gene3D" id="2.40.10.10">
    <property type="entry name" value="Trypsin-like serine proteases"/>
    <property type="match status" value="2"/>
</dbReference>
<comment type="subcellular location">
    <subcellularLocation>
        <location evidence="1">Membrane</location>
        <topology evidence="1">Multi-pass membrane protein</topology>
    </subcellularLocation>
</comment>
<organism evidence="6 7">
    <name type="scientific">Sinomonas halotolerans</name>
    <dbReference type="NCBI Taxonomy" id="1644133"/>
    <lineage>
        <taxon>Bacteria</taxon>
        <taxon>Bacillati</taxon>
        <taxon>Actinomycetota</taxon>
        <taxon>Actinomycetes</taxon>
        <taxon>Micrococcales</taxon>
        <taxon>Micrococcaceae</taxon>
        <taxon>Sinomonas</taxon>
    </lineage>
</organism>
<evidence type="ECO:0000256" key="3">
    <source>
        <dbReference type="ARBA" id="ARBA00022989"/>
    </source>
</evidence>
<evidence type="ECO:0000313" key="7">
    <source>
        <dbReference type="Proteomes" id="UP001422074"/>
    </source>
</evidence>
<feature type="transmembrane region" description="Helical" evidence="5">
    <location>
        <begin position="29"/>
        <end position="50"/>
    </location>
</feature>
<evidence type="ECO:0000256" key="1">
    <source>
        <dbReference type="ARBA" id="ARBA00004141"/>
    </source>
</evidence>
<dbReference type="Pfam" id="PF02674">
    <property type="entry name" value="Colicin_V"/>
    <property type="match status" value="1"/>
</dbReference>
<dbReference type="Pfam" id="PF13365">
    <property type="entry name" value="Trypsin_2"/>
    <property type="match status" value="1"/>
</dbReference>
<proteinExistence type="predicted"/>
<dbReference type="SUPFAM" id="SSF50494">
    <property type="entry name" value="Trypsin-like serine proteases"/>
    <property type="match status" value="1"/>
</dbReference>
<keyword evidence="2 5" id="KW-0812">Transmembrane</keyword>